<gene>
    <name evidence="2" type="ORF">AWH69_05065</name>
</gene>
<name>A0A176QCP8_9MICO</name>
<evidence type="ECO:0000313" key="2">
    <source>
        <dbReference type="EMBL" id="OAB87456.1"/>
    </source>
</evidence>
<dbReference type="Proteomes" id="UP000076976">
    <property type="component" value="Unassembled WGS sequence"/>
</dbReference>
<comment type="caution">
    <text evidence="2">The sequence shown here is derived from an EMBL/GenBank/DDBJ whole genome shotgun (WGS) entry which is preliminary data.</text>
</comment>
<dbReference type="AlphaFoldDB" id="A0A176QCP8"/>
<feature type="region of interest" description="Disordered" evidence="1">
    <location>
        <begin position="129"/>
        <end position="150"/>
    </location>
</feature>
<evidence type="ECO:0000256" key="1">
    <source>
        <dbReference type="SAM" id="MobiDB-lite"/>
    </source>
</evidence>
<protein>
    <submittedName>
        <fullName evidence="2">Uncharacterized protein</fullName>
    </submittedName>
</protein>
<evidence type="ECO:0000313" key="3">
    <source>
        <dbReference type="Proteomes" id="UP000076976"/>
    </source>
</evidence>
<reference evidence="2 3" key="1">
    <citation type="submission" date="2016-01" db="EMBL/GenBank/DDBJ databases">
        <title>Janibacter melonis strain CD11_4 genome sequencing and assembly.</title>
        <authorList>
            <person name="Nair G.R."/>
            <person name="Kaur G."/>
            <person name="Chander A.M."/>
            <person name="Mayilraj S."/>
        </authorList>
    </citation>
    <scope>NUCLEOTIDE SEQUENCE [LARGE SCALE GENOMIC DNA]</scope>
    <source>
        <strain evidence="2 3">CD11-4</strain>
    </source>
</reference>
<sequence length="150" mass="15190">MDEDEDAVAVERAADADVVQPPGVTQGDGAFVDLVGAHPGVGSGCGFVWWRGFGSGFVSRGGCAAVQGAVGSLVVVLVLEAVEQGLQQSPPAHHTALMFEGARPGCGRPDGPGYPAVLDATVVGLIAAKRSGDDSDDEDTRDDHHGGLQA</sequence>
<accession>A0A176QCP8</accession>
<dbReference type="EMBL" id="LQZG01000002">
    <property type="protein sequence ID" value="OAB87456.1"/>
    <property type="molecule type" value="Genomic_DNA"/>
</dbReference>
<feature type="compositionally biased region" description="Basic and acidic residues" evidence="1">
    <location>
        <begin position="141"/>
        <end position="150"/>
    </location>
</feature>
<keyword evidence="3" id="KW-1185">Reference proteome</keyword>
<proteinExistence type="predicted"/>
<organism evidence="2 3">
    <name type="scientific">Janibacter melonis</name>
    <dbReference type="NCBI Taxonomy" id="262209"/>
    <lineage>
        <taxon>Bacteria</taxon>
        <taxon>Bacillati</taxon>
        <taxon>Actinomycetota</taxon>
        <taxon>Actinomycetes</taxon>
        <taxon>Micrococcales</taxon>
        <taxon>Intrasporangiaceae</taxon>
        <taxon>Janibacter</taxon>
    </lineage>
</organism>